<protein>
    <recommendedName>
        <fullName evidence="8">Large ribosomal subunit protein eL22</fullName>
    </recommendedName>
    <alternativeName>
        <fullName evidence="9">60S ribosomal protein L22</fullName>
    </alternativeName>
</protein>
<dbReference type="RefSeq" id="XP_013932147.1">
    <property type="nucleotide sequence ID" value="XM_014076672.1"/>
</dbReference>
<comment type="subcellular location">
    <subcellularLocation>
        <location evidence="1">Cytoplasm</location>
    </subcellularLocation>
</comment>
<gene>
    <name evidence="11" type="primary">LOC106557420</name>
</gene>
<dbReference type="GO" id="GO:0003723">
    <property type="term" value="F:RNA binding"/>
    <property type="evidence" value="ECO:0007669"/>
    <property type="project" value="TreeGrafter"/>
</dbReference>
<sequence>MTQSKFTLDCTHPVQDGVMDTGNFEQFLEERIKVNSKAGNFGRGAVTIDRSKSKITVTSKVQFSKGYLTKKDLKKNNLCSRTAPEEVRTGSNGSLENHLKIFRSSLEDLLKIIGRSRRSLENHLKIFSGSLENHLKIFGRSLENHLKIFRRSLEVHWKTI</sequence>
<evidence type="ECO:0000256" key="6">
    <source>
        <dbReference type="ARBA" id="ARBA00023274"/>
    </source>
</evidence>
<reference evidence="11" key="1">
    <citation type="submission" date="2025-08" db="UniProtKB">
        <authorList>
            <consortium name="RefSeq"/>
        </authorList>
    </citation>
    <scope>IDENTIFICATION</scope>
    <source>
        <tissue evidence="11">Skeletal muscle</tissue>
    </source>
</reference>
<dbReference type="KEGG" id="tsr:106557420"/>
<dbReference type="AlphaFoldDB" id="A0A6I9Z646"/>
<evidence type="ECO:0000256" key="4">
    <source>
        <dbReference type="ARBA" id="ARBA00022490"/>
    </source>
</evidence>
<dbReference type="Proteomes" id="UP000504617">
    <property type="component" value="Unplaced"/>
</dbReference>
<keyword evidence="5" id="KW-0689">Ribosomal protein</keyword>
<keyword evidence="6" id="KW-0687">Ribonucleoprotein</keyword>
<dbReference type="OrthoDB" id="10259820at2759"/>
<dbReference type="GO" id="GO:1990904">
    <property type="term" value="C:ribonucleoprotein complex"/>
    <property type="evidence" value="ECO:0007669"/>
    <property type="project" value="UniProtKB-KW"/>
</dbReference>
<dbReference type="GeneID" id="106557420"/>
<accession>A0A6I9Z646</accession>
<organism evidence="10 11">
    <name type="scientific">Thamnophis sirtalis</name>
    <dbReference type="NCBI Taxonomy" id="35019"/>
    <lineage>
        <taxon>Eukaryota</taxon>
        <taxon>Metazoa</taxon>
        <taxon>Chordata</taxon>
        <taxon>Craniata</taxon>
        <taxon>Vertebrata</taxon>
        <taxon>Euteleostomi</taxon>
        <taxon>Lepidosauria</taxon>
        <taxon>Squamata</taxon>
        <taxon>Bifurcata</taxon>
        <taxon>Unidentata</taxon>
        <taxon>Episquamata</taxon>
        <taxon>Toxicofera</taxon>
        <taxon>Serpentes</taxon>
        <taxon>Colubroidea</taxon>
        <taxon>Colubridae</taxon>
        <taxon>Natricinae</taxon>
        <taxon>Thamnophis</taxon>
    </lineage>
</organism>
<keyword evidence="10" id="KW-1185">Reference proteome</keyword>
<dbReference type="GO" id="GO:0002181">
    <property type="term" value="P:cytoplasmic translation"/>
    <property type="evidence" value="ECO:0007669"/>
    <property type="project" value="TreeGrafter"/>
</dbReference>
<proteinExistence type="inferred from homology"/>
<dbReference type="GO" id="GO:0003735">
    <property type="term" value="F:structural constituent of ribosome"/>
    <property type="evidence" value="ECO:0007669"/>
    <property type="project" value="InterPro"/>
</dbReference>
<keyword evidence="4" id="KW-0963">Cytoplasm</keyword>
<comment type="similarity">
    <text evidence="2">Belongs to the eukaryotic ribosomal protein eL22 family.</text>
</comment>
<evidence type="ECO:0000256" key="1">
    <source>
        <dbReference type="ARBA" id="ARBA00004496"/>
    </source>
</evidence>
<name>A0A6I9Z646_9SAUR</name>
<dbReference type="GO" id="GO:0005737">
    <property type="term" value="C:cytoplasm"/>
    <property type="evidence" value="ECO:0007669"/>
    <property type="project" value="UniProtKB-SubCell"/>
</dbReference>
<evidence type="ECO:0000256" key="8">
    <source>
        <dbReference type="ARBA" id="ARBA00040613"/>
    </source>
</evidence>
<evidence type="ECO:0000256" key="7">
    <source>
        <dbReference type="ARBA" id="ARBA00034092"/>
    </source>
</evidence>
<evidence type="ECO:0000256" key="2">
    <source>
        <dbReference type="ARBA" id="ARBA00007817"/>
    </source>
</evidence>
<dbReference type="Gene3D" id="3.30.1360.210">
    <property type="match status" value="1"/>
</dbReference>
<dbReference type="PANTHER" id="PTHR10064">
    <property type="entry name" value="60S RIBOSOMAL PROTEIN L22"/>
    <property type="match status" value="1"/>
</dbReference>
<evidence type="ECO:0000256" key="9">
    <source>
        <dbReference type="ARBA" id="ARBA00041214"/>
    </source>
</evidence>
<evidence type="ECO:0000256" key="3">
    <source>
        <dbReference type="ARBA" id="ARBA00011133"/>
    </source>
</evidence>
<evidence type="ECO:0000313" key="10">
    <source>
        <dbReference type="Proteomes" id="UP000504617"/>
    </source>
</evidence>
<dbReference type="InterPro" id="IPR038526">
    <property type="entry name" value="Ribosomal_eL22_sf"/>
</dbReference>
<comment type="subunit">
    <text evidence="3">Component of the large ribosomal subunit.</text>
</comment>
<evidence type="ECO:0000313" key="11">
    <source>
        <dbReference type="RefSeq" id="XP_013932147.1"/>
    </source>
</evidence>
<comment type="function">
    <text evidence="7">Component of the large ribosomal subunit. The ribosome is a large ribonucleoprotein complex responsible for the synthesis of proteins in the cell.</text>
</comment>
<dbReference type="PANTHER" id="PTHR10064:SF2">
    <property type="entry name" value="LARGE RIBOSOMAL SUBUNIT PROTEIN EL22"/>
    <property type="match status" value="1"/>
</dbReference>
<evidence type="ECO:0000256" key="5">
    <source>
        <dbReference type="ARBA" id="ARBA00022980"/>
    </source>
</evidence>
<dbReference type="Pfam" id="PF01776">
    <property type="entry name" value="Ribosomal_L22e"/>
    <property type="match status" value="1"/>
</dbReference>
<dbReference type="InterPro" id="IPR002671">
    <property type="entry name" value="Ribosomal_eL22"/>
</dbReference>
<dbReference type="GO" id="GO:0005840">
    <property type="term" value="C:ribosome"/>
    <property type="evidence" value="ECO:0007669"/>
    <property type="project" value="UniProtKB-KW"/>
</dbReference>